<gene>
    <name evidence="3" type="ORF">SanaruYs_31790</name>
</gene>
<name>A0A401UDG8_9BACT</name>
<keyword evidence="1" id="KW-0812">Transmembrane</keyword>
<keyword evidence="1" id="KW-0472">Membrane</keyword>
<evidence type="ECO:0000259" key="2">
    <source>
        <dbReference type="Pfam" id="PF26604"/>
    </source>
</evidence>
<evidence type="ECO:0000313" key="4">
    <source>
        <dbReference type="Proteomes" id="UP000288227"/>
    </source>
</evidence>
<dbReference type="NCBIfam" id="NF047864">
    <property type="entry name" value="CBU_0592_membra"/>
    <property type="match status" value="1"/>
</dbReference>
<organism evidence="3 4">
    <name type="scientific">Chryseotalea sanaruensis</name>
    <dbReference type="NCBI Taxonomy" id="2482724"/>
    <lineage>
        <taxon>Bacteria</taxon>
        <taxon>Pseudomonadati</taxon>
        <taxon>Bacteroidota</taxon>
        <taxon>Cytophagia</taxon>
        <taxon>Cytophagales</taxon>
        <taxon>Chryseotaleaceae</taxon>
        <taxon>Chryseotalea</taxon>
    </lineage>
</organism>
<dbReference type="EMBL" id="BHXQ01000006">
    <property type="protein sequence ID" value="GCC52938.1"/>
    <property type="molecule type" value="Genomic_DNA"/>
</dbReference>
<feature type="domain" description="CBU-0592-like" evidence="2">
    <location>
        <begin position="5"/>
        <end position="78"/>
    </location>
</feature>
<proteinExistence type="predicted"/>
<keyword evidence="1" id="KW-1133">Transmembrane helix</keyword>
<feature type="transmembrane region" description="Helical" evidence="1">
    <location>
        <begin position="7"/>
        <end position="25"/>
    </location>
</feature>
<dbReference type="RefSeq" id="WP_127123590.1">
    <property type="nucleotide sequence ID" value="NZ_BHXQ01000006.1"/>
</dbReference>
<evidence type="ECO:0000256" key="1">
    <source>
        <dbReference type="SAM" id="Phobius"/>
    </source>
</evidence>
<dbReference type="Pfam" id="PF26604">
    <property type="entry name" value="CBU_0592"/>
    <property type="match status" value="1"/>
</dbReference>
<reference evidence="3 4" key="1">
    <citation type="submission" date="2018-11" db="EMBL/GenBank/DDBJ databases">
        <title>Chryseotalea sanarue gen. nov., sp., nov., a member of the family Cytophagaceae, isolated from a brackish lake in Hamamatsu Japan.</title>
        <authorList>
            <person name="Maejima Y."/>
            <person name="Iino T."/>
            <person name="Muraguchi Y."/>
            <person name="Fukuda K."/>
            <person name="Ohkuma M."/>
            <person name="Moriuchi R."/>
            <person name="Dohra H."/>
            <person name="Kimbara K."/>
            <person name="Shintani M."/>
        </authorList>
    </citation>
    <scope>NUCLEOTIDE SEQUENCE [LARGE SCALE GENOMIC DNA]</scope>
    <source>
        <strain evidence="3 4">Ys</strain>
    </source>
</reference>
<keyword evidence="4" id="KW-1185">Reference proteome</keyword>
<dbReference type="OrthoDB" id="7063597at2"/>
<feature type="transmembrane region" description="Helical" evidence="1">
    <location>
        <begin position="59"/>
        <end position="76"/>
    </location>
</feature>
<evidence type="ECO:0000313" key="3">
    <source>
        <dbReference type="EMBL" id="GCC52938.1"/>
    </source>
</evidence>
<feature type="transmembrane region" description="Helical" evidence="1">
    <location>
        <begin position="32"/>
        <end position="53"/>
    </location>
</feature>
<accession>A0A401UDG8</accession>
<dbReference type="AlphaFoldDB" id="A0A401UDG8"/>
<sequence length="82" mass="9264">MKLLIDIIGWTGSFMVVAAYGLNSYQKIKSDSLIFLLFNFLGGVFLILYTYYIEAFASTFLNVVWVIIAIPALIKFSKQKTA</sequence>
<dbReference type="Proteomes" id="UP000288227">
    <property type="component" value="Unassembled WGS sequence"/>
</dbReference>
<protein>
    <recommendedName>
        <fullName evidence="2">CBU-0592-like domain-containing protein</fullName>
    </recommendedName>
</protein>
<comment type="caution">
    <text evidence="3">The sequence shown here is derived from an EMBL/GenBank/DDBJ whole genome shotgun (WGS) entry which is preliminary data.</text>
</comment>
<dbReference type="InterPro" id="IPR058058">
    <property type="entry name" value="CBU_0592-like"/>
</dbReference>